<evidence type="ECO:0000313" key="2">
    <source>
        <dbReference type="EMBL" id="KAG5476919.1"/>
    </source>
</evidence>
<gene>
    <name evidence="2" type="ORF">LSCM1_05252</name>
</gene>
<name>A0A836GQC3_9TRYP</name>
<feature type="compositionally biased region" description="Low complexity" evidence="1">
    <location>
        <begin position="22"/>
        <end position="50"/>
    </location>
</feature>
<feature type="region of interest" description="Disordered" evidence="1">
    <location>
        <begin position="1"/>
        <end position="55"/>
    </location>
</feature>
<reference evidence="3" key="1">
    <citation type="journal article" date="2021" name="Microbiol. Resour. Announc.">
        <title>LGAAP: Leishmaniinae Genome Assembly and Annotation Pipeline.</title>
        <authorList>
            <person name="Almutairi H."/>
            <person name="Urbaniak M.D."/>
            <person name="Bates M.D."/>
            <person name="Jariyapan N."/>
            <person name="Kwakye-Nuako G."/>
            <person name="Thomaz-Soccol V."/>
            <person name="Al-Salem W.S."/>
            <person name="Dillon R.J."/>
            <person name="Bates P.A."/>
            <person name="Gatherer D."/>
        </authorList>
    </citation>
    <scope>NUCLEOTIDE SEQUENCE [LARGE SCALE GENOMIC DNA]</scope>
</reference>
<dbReference type="GeneID" id="92515236"/>
<protein>
    <submittedName>
        <fullName evidence="2">Uncharacterized protein</fullName>
    </submittedName>
</protein>
<dbReference type="PANTHER" id="PTHR34258:SF1">
    <property type="entry name" value="ARMADILLO-LIKE HELICAL DOMAIN CONTAINING PROTEIN 1"/>
    <property type="match status" value="1"/>
</dbReference>
<evidence type="ECO:0000256" key="1">
    <source>
        <dbReference type="SAM" id="MobiDB-lite"/>
    </source>
</evidence>
<keyword evidence="3" id="KW-1185">Reference proteome</keyword>
<dbReference type="PANTHER" id="PTHR34258">
    <property type="entry name" value="ARMADILLO-LIKE HELICAL DOMAIN CONTAINING PROTEIN 1"/>
    <property type="match status" value="1"/>
</dbReference>
<dbReference type="Proteomes" id="UP000673552">
    <property type="component" value="Unassembled WGS sequence"/>
</dbReference>
<organism evidence="2 3">
    <name type="scientific">Leishmania martiniquensis</name>
    <dbReference type="NCBI Taxonomy" id="1580590"/>
    <lineage>
        <taxon>Eukaryota</taxon>
        <taxon>Discoba</taxon>
        <taxon>Euglenozoa</taxon>
        <taxon>Kinetoplastea</taxon>
        <taxon>Metakinetoplastina</taxon>
        <taxon>Trypanosomatida</taxon>
        <taxon>Trypanosomatidae</taxon>
        <taxon>Leishmaniinae</taxon>
        <taxon>Leishmania</taxon>
    </lineage>
</organism>
<dbReference type="Pfam" id="PF17741">
    <property type="entry name" value="DUF5578"/>
    <property type="match status" value="1"/>
</dbReference>
<comment type="caution">
    <text evidence="2">The sequence shown here is derived from an EMBL/GenBank/DDBJ whole genome shotgun (WGS) entry which is preliminary data.</text>
</comment>
<accession>A0A836GQC3</accession>
<dbReference type="KEGG" id="lmat:92515236"/>
<evidence type="ECO:0000313" key="3">
    <source>
        <dbReference type="Proteomes" id="UP000673552"/>
    </source>
</evidence>
<dbReference type="InterPro" id="IPR041090">
    <property type="entry name" value="DUF5578"/>
</dbReference>
<dbReference type="EMBL" id="JAFEUZ010000025">
    <property type="protein sequence ID" value="KAG5476919.1"/>
    <property type="molecule type" value="Genomic_DNA"/>
</dbReference>
<sequence>MTGTQAANAGRESSPRGRAPQSISETAASSSSYQGKPATARPAVTGAAAAKQRPRQGLRANWSAIAMASQLRGRRAAAWLSVWDSACTLRRVCMLESLKALHKVSNSNALEEDLGDAAPLLLTRITSWWKLRYSAWVSDSVSLVAAAAAKGATALASAASISAPGKTAVKCGAASLSPPSVTGPASSRSAAADGSSPAGACCVSSAASPSSELLAQVEAITLFLRGSRFLLQFVEGGGAATLTHCLVVTAPTPAMSLTSPSPLASASAVAFSVPALFVQERRAITLLLLHVANAGRVYREMVGDKEGLLHVLRTLQRETDASVAAPLTELLAVLGQGHPRMASEIQTGLLRVLADAVRPAQDLTSSGARGSAGPRHVAEVVVLHTARAIRALQLQKEQHHYTQFYLGGRVDGDLEPDVDYVPIVGMDCAVNTHRFGGRTAGALSDNSLACDPLLRPLSRSEYLDTLFQLALADQHAALQVEGNELLSLAAKNLQLTQDILTRCLDAVDDDEYMIQEDQEDAGGQRERQQRQRRQLSCGRTAVLLLISCHMTVQRRQLLLRLVSQRSGHLTLLKHLRLTVHSDTAAVVDCCHALQFIVRAAAEMQRQHMDLCGASAFGAFKGAGGDSETSGEVWLRVTKGVQAVLGDSVFQLLLFQELSESDCMAILQAARAAVVPHGGAMSS</sequence>
<dbReference type="OrthoDB" id="278163at2759"/>
<proteinExistence type="predicted"/>
<dbReference type="RefSeq" id="XP_067178089.1">
    <property type="nucleotide sequence ID" value="XM_067322724.1"/>
</dbReference>
<dbReference type="AlphaFoldDB" id="A0A836GQC3"/>
<reference evidence="3" key="2">
    <citation type="journal article" date="2021" name="Sci. Data">
        <title>Chromosome-scale genome sequencing, assembly and annotation of six genomes from subfamily Leishmaniinae.</title>
        <authorList>
            <person name="Almutairi H."/>
            <person name="Urbaniak M.D."/>
            <person name="Bates M.D."/>
            <person name="Jariyapan N."/>
            <person name="Kwakye-Nuako G."/>
            <person name="Thomaz Soccol V."/>
            <person name="Al-Salem W.S."/>
            <person name="Dillon R.J."/>
            <person name="Bates P.A."/>
            <person name="Gatherer D."/>
        </authorList>
    </citation>
    <scope>NUCLEOTIDE SEQUENCE [LARGE SCALE GENOMIC DNA]</scope>
</reference>